<dbReference type="Proteomes" id="UP000794436">
    <property type="component" value="Unassembled WGS sequence"/>
</dbReference>
<dbReference type="FunFam" id="2.30.42.10:FF:000107">
    <property type="entry name" value="26S proteasome non-ATPase regulatory subunit 9"/>
    <property type="match status" value="1"/>
</dbReference>
<dbReference type="SUPFAM" id="SSF50156">
    <property type="entry name" value="PDZ domain-like"/>
    <property type="match status" value="1"/>
</dbReference>
<evidence type="ECO:0000256" key="1">
    <source>
        <dbReference type="ARBA" id="ARBA00023186"/>
    </source>
</evidence>
<comment type="caution">
    <text evidence="4">The sequence shown here is derived from an EMBL/GenBank/DDBJ whole genome shotgun (WGS) entry which is preliminary data.</text>
</comment>
<dbReference type="EMBL" id="SPLM01000110">
    <property type="protein sequence ID" value="TMW58861.1"/>
    <property type="molecule type" value="Genomic_DNA"/>
</dbReference>
<dbReference type="PANTHER" id="PTHR12651:SF1">
    <property type="entry name" value="26S PROTEASOME NON-ATPASE REGULATORY SUBUNIT 9"/>
    <property type="match status" value="1"/>
</dbReference>
<dbReference type="Gene3D" id="2.30.42.10">
    <property type="match status" value="1"/>
</dbReference>
<keyword evidence="5" id="KW-1185">Reference proteome</keyword>
<dbReference type="InterPro" id="IPR001478">
    <property type="entry name" value="PDZ"/>
</dbReference>
<dbReference type="SMART" id="SM00228">
    <property type="entry name" value="PDZ"/>
    <property type="match status" value="1"/>
</dbReference>
<dbReference type="InterPro" id="IPR035269">
    <property type="entry name" value="PSMD9"/>
</dbReference>
<keyword evidence="1" id="KW-0143">Chaperone</keyword>
<evidence type="ECO:0000313" key="4">
    <source>
        <dbReference type="EMBL" id="TMW58861.1"/>
    </source>
</evidence>
<name>A0A8K1FDY5_PYTOL</name>
<gene>
    <name evidence="4" type="ORF">Poli38472_007006</name>
</gene>
<dbReference type="AlphaFoldDB" id="A0A8K1FDY5"/>
<organism evidence="4 5">
    <name type="scientific">Pythium oligandrum</name>
    <name type="common">Mycoparasitic fungus</name>
    <dbReference type="NCBI Taxonomy" id="41045"/>
    <lineage>
        <taxon>Eukaryota</taxon>
        <taxon>Sar</taxon>
        <taxon>Stramenopiles</taxon>
        <taxon>Oomycota</taxon>
        <taxon>Peronosporomycetes</taxon>
        <taxon>Pythiales</taxon>
        <taxon>Pythiaceae</taxon>
        <taxon>Pythium</taxon>
    </lineage>
</organism>
<accession>A0A8K1FDY5</accession>
<evidence type="ECO:0000313" key="5">
    <source>
        <dbReference type="Proteomes" id="UP000794436"/>
    </source>
</evidence>
<protein>
    <recommendedName>
        <fullName evidence="3">PDZ domain-containing protein</fullName>
    </recommendedName>
</protein>
<dbReference type="OrthoDB" id="72325at2759"/>
<proteinExistence type="predicted"/>
<feature type="region of interest" description="Disordered" evidence="2">
    <location>
        <begin position="98"/>
        <end position="118"/>
    </location>
</feature>
<dbReference type="PANTHER" id="PTHR12651">
    <property type="entry name" value="26S PROTEASOME NON-ATPASE REGULATORY SUBUNIT 9"/>
    <property type="match status" value="1"/>
</dbReference>
<dbReference type="Pfam" id="PF18265">
    <property type="entry name" value="Nas2_N"/>
    <property type="match status" value="1"/>
</dbReference>
<dbReference type="InterPro" id="IPR036034">
    <property type="entry name" value="PDZ_sf"/>
</dbReference>
<reference evidence="4" key="1">
    <citation type="submission" date="2019-03" db="EMBL/GenBank/DDBJ databases">
        <title>Long read genome sequence of the mycoparasitic Pythium oligandrum ATCC 38472 isolated from sugarbeet rhizosphere.</title>
        <authorList>
            <person name="Gaulin E."/>
        </authorList>
    </citation>
    <scope>NUCLEOTIDE SEQUENCE</scope>
    <source>
        <strain evidence="4">ATCC 38472_TT</strain>
    </source>
</reference>
<evidence type="ECO:0000256" key="2">
    <source>
        <dbReference type="SAM" id="MobiDB-lite"/>
    </source>
</evidence>
<dbReference type="InterPro" id="IPR040815">
    <property type="entry name" value="Nas2_N"/>
</dbReference>
<feature type="domain" description="PDZ" evidence="3">
    <location>
        <begin position="134"/>
        <end position="203"/>
    </location>
</feature>
<dbReference type="GO" id="GO:0070682">
    <property type="term" value="P:proteasome regulatory particle assembly"/>
    <property type="evidence" value="ECO:0007669"/>
    <property type="project" value="InterPro"/>
</dbReference>
<dbReference type="GO" id="GO:0005737">
    <property type="term" value="C:cytoplasm"/>
    <property type="evidence" value="ECO:0007669"/>
    <property type="project" value="TreeGrafter"/>
</dbReference>
<sequence>MNATEGASIVTEFEQLSAQKDAIEAEIAAIAEELTSGVNAPGLQGPLVDADGFPRADIDVYRVRHQRHTFACKQTDHKMVMKRIEQLLPQLFEARKAASATKMPSSGEPPAPTAMPVKDQATKTAMATVLEDVEKLAATKKPFAVVDSVQDDSPAAWADLRAGDQVLAFGTADASNHRNLEAIKEIVLRNIGANIRVLVRRQSTLTSAQENPSEAEWEAQELTLTPQKWRGAGFLGCLILPLQQEP</sequence>
<evidence type="ECO:0000259" key="3">
    <source>
        <dbReference type="SMART" id="SM00228"/>
    </source>
</evidence>
<dbReference type="Gene3D" id="6.10.140.1710">
    <property type="match status" value="1"/>
</dbReference>
<dbReference type="GO" id="GO:0005634">
    <property type="term" value="C:nucleus"/>
    <property type="evidence" value="ECO:0007669"/>
    <property type="project" value="TreeGrafter"/>
</dbReference>